<evidence type="ECO:0000313" key="1">
    <source>
        <dbReference type="EMBL" id="WZV98408.1"/>
    </source>
</evidence>
<gene>
    <name evidence="1" type="ORF">AAEY27_00465</name>
</gene>
<keyword evidence="2" id="KW-1185">Reference proteome</keyword>
<proteinExistence type="predicted"/>
<evidence type="ECO:0008006" key="3">
    <source>
        <dbReference type="Google" id="ProtNLM"/>
    </source>
</evidence>
<evidence type="ECO:0000313" key="2">
    <source>
        <dbReference type="Proteomes" id="UP001466893"/>
    </source>
</evidence>
<name>A0ABZ3B4Z2_9ENTR</name>
<reference evidence="1 2" key="1">
    <citation type="submission" date="2024-04" db="EMBL/GenBank/DDBJ databases">
        <title>Kosakonia calanthae sp. nov., a halophilic bacterium isolated from leaves of Calanthe tiplacata.</title>
        <authorList>
            <person name="Wu P."/>
        </authorList>
    </citation>
    <scope>NUCLEOTIDE SEQUENCE [LARGE SCALE GENOMIC DNA]</scope>
    <source>
        <strain evidence="1 2">BYX6</strain>
    </source>
</reference>
<dbReference type="RefSeq" id="WP_342323016.1">
    <property type="nucleotide sequence ID" value="NZ_CP151800.1"/>
</dbReference>
<dbReference type="SUPFAM" id="SSF88874">
    <property type="entry name" value="Receptor-binding domain of short tail fibre protein gp12"/>
    <property type="match status" value="1"/>
</dbReference>
<dbReference type="EMBL" id="CP151800">
    <property type="protein sequence ID" value="WZV98408.1"/>
    <property type="molecule type" value="Genomic_DNA"/>
</dbReference>
<sequence length="379" mass="40086">MADTKALPSVDDLKERFGEGNIPLQSDFADLIDLANIGRVIYGNGSPGWGLALDDEGKLAIDMSKTFTATWDLSESSGSTQLNADSYSIVDKSQHPKIAYFALNGQGPTEATTTLSGTSTVFYLPATKITSDKKRISTTVQIIADKTIGKGDDPLPLEYVQPSTDKWSIWWRFTLGSVTDDGSSDNSKSYTLVIEPLTIATYLITDFSSTPPQGELQSITTVNFVYNSDMLIIPQGLISMFSGDVIPDGWALCNGSNGTPDLRDRFIVMAGSKYKGKGGGATTTDSTTITGKVTIGSTKLTVAQIPSHSHTAKTVSATTLLATIAGGVVNVALKTADANSGSTGGGEGHTHSATFSSNAHTHTIDVTPPYYALAFIMKL</sequence>
<accession>A0ABZ3B4Z2</accession>
<dbReference type="Proteomes" id="UP001466893">
    <property type="component" value="Chromosome"/>
</dbReference>
<protein>
    <recommendedName>
        <fullName evidence="3">Tail fiber protein</fullName>
    </recommendedName>
</protein>
<dbReference type="CDD" id="cd22641">
    <property type="entry name" value="C24-like"/>
    <property type="match status" value="1"/>
</dbReference>
<organism evidence="1 2">
    <name type="scientific">Kosakonia calanthes</name>
    <dbReference type="NCBI Taxonomy" id="3139408"/>
    <lineage>
        <taxon>Bacteria</taxon>
        <taxon>Pseudomonadati</taxon>
        <taxon>Pseudomonadota</taxon>
        <taxon>Gammaproteobacteria</taxon>
        <taxon>Enterobacterales</taxon>
        <taxon>Enterobacteriaceae</taxon>
        <taxon>Kosakonia</taxon>
    </lineage>
</organism>